<name>A0A161WPS3_9NOCA</name>
<comment type="caution">
    <text evidence="1">The sequence shown here is derived from an EMBL/GenBank/DDBJ whole genome shotgun (WGS) entry which is preliminary data.</text>
</comment>
<organism evidence="1 2">
    <name type="scientific">Nocardia terpenica</name>
    <dbReference type="NCBI Taxonomy" id="455432"/>
    <lineage>
        <taxon>Bacteria</taxon>
        <taxon>Bacillati</taxon>
        <taxon>Actinomycetota</taxon>
        <taxon>Actinomycetes</taxon>
        <taxon>Mycobacteriales</taxon>
        <taxon>Nocardiaceae</taxon>
        <taxon>Nocardia</taxon>
    </lineage>
</organism>
<evidence type="ECO:0000313" key="1">
    <source>
        <dbReference type="EMBL" id="KZM75205.1"/>
    </source>
</evidence>
<sequence length="95" mass="10014">MLAGDFPGAVELRAQALTAKVVGQCRCGCPTIDLMVDPSAPAAANLPNPVTEAATDDGGLLLFVRDGKLVGLEYYSLTDDTPDRFPAPDRIRLTP</sequence>
<keyword evidence="2" id="KW-1185">Reference proteome</keyword>
<dbReference type="EMBL" id="LWGR01000004">
    <property type="protein sequence ID" value="KZM75205.1"/>
    <property type="molecule type" value="Genomic_DNA"/>
</dbReference>
<proteinExistence type="predicted"/>
<dbReference type="AlphaFoldDB" id="A0A161WPS3"/>
<accession>A0A161WPS3</accession>
<dbReference type="Proteomes" id="UP000076512">
    <property type="component" value="Unassembled WGS sequence"/>
</dbReference>
<protein>
    <submittedName>
        <fullName evidence="1">Uncharacterized protein</fullName>
    </submittedName>
</protein>
<gene>
    <name evidence="1" type="ORF">AWN90_23810</name>
</gene>
<reference evidence="1 2" key="1">
    <citation type="submission" date="2016-04" db="EMBL/GenBank/DDBJ databases">
        <authorList>
            <person name="Evans L.H."/>
            <person name="Alamgir A."/>
            <person name="Owens N."/>
            <person name="Weber N.D."/>
            <person name="Virtaneva K."/>
            <person name="Barbian K."/>
            <person name="Babar A."/>
            <person name="Rosenke K."/>
        </authorList>
    </citation>
    <scope>NUCLEOTIDE SEQUENCE [LARGE SCALE GENOMIC DNA]</scope>
    <source>
        <strain evidence="1 2">IFM 0406</strain>
    </source>
</reference>
<evidence type="ECO:0000313" key="2">
    <source>
        <dbReference type="Proteomes" id="UP000076512"/>
    </source>
</evidence>
<dbReference type="OrthoDB" id="4280462at2"/>